<dbReference type="Proteomes" id="UP001153269">
    <property type="component" value="Unassembled WGS sequence"/>
</dbReference>
<comment type="caution">
    <text evidence="2">The sequence shown here is derived from an EMBL/GenBank/DDBJ whole genome shotgun (WGS) entry which is preliminary data.</text>
</comment>
<proteinExistence type="predicted"/>
<evidence type="ECO:0000313" key="2">
    <source>
        <dbReference type="EMBL" id="CAB1437505.1"/>
    </source>
</evidence>
<evidence type="ECO:0000256" key="1">
    <source>
        <dbReference type="SAM" id="MobiDB-lite"/>
    </source>
</evidence>
<reference evidence="2" key="1">
    <citation type="submission" date="2020-03" db="EMBL/GenBank/DDBJ databases">
        <authorList>
            <person name="Weist P."/>
        </authorList>
    </citation>
    <scope>NUCLEOTIDE SEQUENCE</scope>
</reference>
<organism evidence="2 3">
    <name type="scientific">Pleuronectes platessa</name>
    <name type="common">European plaice</name>
    <dbReference type="NCBI Taxonomy" id="8262"/>
    <lineage>
        <taxon>Eukaryota</taxon>
        <taxon>Metazoa</taxon>
        <taxon>Chordata</taxon>
        <taxon>Craniata</taxon>
        <taxon>Vertebrata</taxon>
        <taxon>Euteleostomi</taxon>
        <taxon>Actinopterygii</taxon>
        <taxon>Neopterygii</taxon>
        <taxon>Teleostei</taxon>
        <taxon>Neoteleostei</taxon>
        <taxon>Acanthomorphata</taxon>
        <taxon>Carangaria</taxon>
        <taxon>Pleuronectiformes</taxon>
        <taxon>Pleuronectoidei</taxon>
        <taxon>Pleuronectidae</taxon>
        <taxon>Pleuronectes</taxon>
    </lineage>
</organism>
<feature type="region of interest" description="Disordered" evidence="1">
    <location>
        <begin position="25"/>
        <end position="71"/>
    </location>
</feature>
<gene>
    <name evidence="2" type="ORF">PLEPLA_LOCUS25474</name>
</gene>
<sequence>MCPEPHSGCFLMEATCGLAVQLSPREAHTQAVADRDETDRRTDRETDRRQVNWLKLPGPTQTGEQSEKKCG</sequence>
<feature type="compositionally biased region" description="Basic and acidic residues" evidence="1">
    <location>
        <begin position="25"/>
        <end position="50"/>
    </location>
</feature>
<dbReference type="AlphaFoldDB" id="A0A9N7YTG3"/>
<accession>A0A9N7YTG3</accession>
<name>A0A9N7YTG3_PLEPL</name>
<evidence type="ECO:0000313" key="3">
    <source>
        <dbReference type="Proteomes" id="UP001153269"/>
    </source>
</evidence>
<keyword evidence="3" id="KW-1185">Reference proteome</keyword>
<protein>
    <submittedName>
        <fullName evidence="2">Uncharacterized protein</fullName>
    </submittedName>
</protein>
<dbReference type="EMBL" id="CADEAL010002035">
    <property type="protein sequence ID" value="CAB1437505.1"/>
    <property type="molecule type" value="Genomic_DNA"/>
</dbReference>